<dbReference type="RefSeq" id="WP_011832669.1">
    <property type="nucleotide sequence ID" value="NC_008942.1"/>
</dbReference>
<evidence type="ECO:0000313" key="2">
    <source>
        <dbReference type="Proteomes" id="UP000000365"/>
    </source>
</evidence>
<dbReference type="Proteomes" id="UP000000365">
    <property type="component" value="Chromosome"/>
</dbReference>
<sequence>MSAIDPEPFNETYHFEKLEFQDLESPDKKVQINQAIELTIKRNRDTGELFLSDFSLDDNLDFIRRVSIPLYGQNGILNTGGSIPSKLLNIIGTDKETHKNILIEVHSVIVNINGINSVKITDENVTSITEHRDHYLYQNRKISEILHSSSIAIKGIDYPFTICNESINDTPHNLDCVSLVYSVNNDRSFPPQKIQDHHRHIIGFLFGCPLTNLGYSRYDDSGKVIEKYVINPRASTMLMSLNTICPPIDYDDLPASQIQEIFNEIVVNYCNLPLDIYNLGIIALLHRLWGSRLLYLDYRLILIVSGLEIFMKIWSGQKGLDFRPKDIICKDCFEALISKEIKNIKQNIADCDKVSKEDRDKLYSNIGELNKDKKKIKLSEMYSAVGLTLADNELDIIHLRDEMIHDTPVILDGQVSIHADAYLDAITLCNRSLLTLFGYTSKYVNYREKWR</sequence>
<organism evidence="1 2">
    <name type="scientific">Methanocorpusculum labreanum (strain ATCC 43576 / DSM 4855 / Z)</name>
    <dbReference type="NCBI Taxonomy" id="410358"/>
    <lineage>
        <taxon>Archaea</taxon>
        <taxon>Methanobacteriati</taxon>
        <taxon>Methanobacteriota</taxon>
        <taxon>Stenosarchaea group</taxon>
        <taxon>Methanomicrobia</taxon>
        <taxon>Methanomicrobiales</taxon>
        <taxon>Methanocorpusculaceae</taxon>
        <taxon>Methanocorpusculum</taxon>
    </lineage>
</organism>
<protein>
    <submittedName>
        <fullName evidence="1">Uncharacterized protein</fullName>
    </submittedName>
</protein>
<dbReference type="GeneID" id="4795325"/>
<keyword evidence="2" id="KW-1185">Reference proteome</keyword>
<dbReference type="AlphaFoldDB" id="A2SQ62"/>
<gene>
    <name evidence="1" type="ordered locus">Mlab_0292</name>
</gene>
<evidence type="ECO:0000313" key="1">
    <source>
        <dbReference type="EMBL" id="ABN06468.1"/>
    </source>
</evidence>
<proteinExistence type="predicted"/>
<reference evidence="1 2" key="1">
    <citation type="journal article" date="2009" name="Stand. Genomic Sci.">
        <title>Complete genome sequence of Methanocorpusculum labreanum type strain Z.</title>
        <authorList>
            <person name="Anderson I.J."/>
            <person name="Sieprawska-Lupa M."/>
            <person name="Goltsman E."/>
            <person name="Lapidus A."/>
            <person name="Copeland A."/>
            <person name="Glavina Del Rio T."/>
            <person name="Tice H."/>
            <person name="Dalin E."/>
            <person name="Barry K."/>
            <person name="Pitluck S."/>
            <person name="Hauser L."/>
            <person name="Land M."/>
            <person name="Lucas S."/>
            <person name="Richardson P."/>
            <person name="Whitman W.B."/>
            <person name="Kyrpides N.C."/>
        </authorList>
    </citation>
    <scope>NUCLEOTIDE SEQUENCE [LARGE SCALE GENOMIC DNA]</scope>
    <source>
        <strain evidence="2">ATCC 43576 / DSM 4855 / Z</strain>
    </source>
</reference>
<dbReference type="HOGENOM" id="CLU_606375_0_0_2"/>
<dbReference type="eggNOG" id="arCOG07814">
    <property type="taxonomic scope" value="Archaea"/>
</dbReference>
<dbReference type="KEGG" id="mla:Mlab_0292"/>
<accession>A2SQ62</accession>
<dbReference type="EMBL" id="CP000559">
    <property type="protein sequence ID" value="ABN06468.1"/>
    <property type="molecule type" value="Genomic_DNA"/>
</dbReference>
<name>A2SQ62_METLZ</name>